<feature type="transmembrane region" description="Helical" evidence="7">
    <location>
        <begin position="304"/>
        <end position="323"/>
    </location>
</feature>
<dbReference type="RefSeq" id="WP_145903357.1">
    <property type="nucleotide sequence ID" value="NZ_BAAAMZ010000039.1"/>
</dbReference>
<gene>
    <name evidence="9" type="ORF">FHX73_11859</name>
</gene>
<sequence length="426" mass="44917">MEASSTDDSTRAPSKQDPPSGLGAADGTWPHFGRLWLANAVSSLGDGVRNSALPLLVFSFTHNAMLLSLTTIVTALGMMMAPIGGVWADIFNRRALLVLIDLCRFVLVSLIAVGVLTHSLNLVMLYVAAAVLGMGESVFLVTAQAFLPKVVPVEQMTKANGRLHAVQVVLRDSLGQPLGGLLFAFAAVAPFLLDGASFLLGVLLMLFPVLRTLRTESTGPRTSWGQMIKEGMTYLRSDRLLIRLALILGVLNFFTMSLGVLMVLYIVTWLHLPESAYGFFLAANAIGGVIGGLGSDWVRRRLGVLRGAVLALVIMGVACLLLGATRQTAVAVVSFGAVGFGIAIWQTLITAFRQTTIPPELLGRVNGVFRLLSVSVSPFGAITAGAVATATAVNVPIVVSGVGILALAVAGGRTLLRMGREQPVAF</sequence>
<evidence type="ECO:0000256" key="4">
    <source>
        <dbReference type="ARBA" id="ARBA00022989"/>
    </source>
</evidence>
<evidence type="ECO:0000256" key="5">
    <source>
        <dbReference type="ARBA" id="ARBA00023136"/>
    </source>
</evidence>
<dbReference type="PROSITE" id="PS50850">
    <property type="entry name" value="MFS"/>
    <property type="match status" value="1"/>
</dbReference>
<dbReference type="Pfam" id="PF07690">
    <property type="entry name" value="MFS_1"/>
    <property type="match status" value="1"/>
</dbReference>
<proteinExistence type="predicted"/>
<evidence type="ECO:0000256" key="6">
    <source>
        <dbReference type="SAM" id="MobiDB-lite"/>
    </source>
</evidence>
<dbReference type="CDD" id="cd06173">
    <property type="entry name" value="MFS_MefA_like"/>
    <property type="match status" value="1"/>
</dbReference>
<comment type="subcellular location">
    <subcellularLocation>
        <location evidence="1">Cell membrane</location>
        <topology evidence="1">Multi-pass membrane protein</topology>
    </subcellularLocation>
</comment>
<evidence type="ECO:0000256" key="7">
    <source>
        <dbReference type="SAM" id="Phobius"/>
    </source>
</evidence>
<feature type="transmembrane region" description="Helical" evidence="7">
    <location>
        <begin position="95"/>
        <end position="117"/>
    </location>
</feature>
<dbReference type="OrthoDB" id="3539228at2"/>
<feature type="region of interest" description="Disordered" evidence="6">
    <location>
        <begin position="1"/>
        <end position="23"/>
    </location>
</feature>
<keyword evidence="3 7" id="KW-0812">Transmembrane</keyword>
<dbReference type="GO" id="GO:0005886">
    <property type="term" value="C:plasma membrane"/>
    <property type="evidence" value="ECO:0007669"/>
    <property type="project" value="UniProtKB-SubCell"/>
</dbReference>
<feature type="transmembrane region" description="Helical" evidence="7">
    <location>
        <begin position="240"/>
        <end position="270"/>
    </location>
</feature>
<keyword evidence="10" id="KW-1185">Reference proteome</keyword>
<dbReference type="PANTHER" id="PTHR23513:SF6">
    <property type="entry name" value="MAJOR FACILITATOR SUPERFAMILY ASSOCIATED DOMAIN-CONTAINING PROTEIN"/>
    <property type="match status" value="1"/>
</dbReference>
<keyword evidence="2" id="KW-1003">Cell membrane</keyword>
<evidence type="ECO:0000259" key="8">
    <source>
        <dbReference type="PROSITE" id="PS50850"/>
    </source>
</evidence>
<reference evidence="9 10" key="1">
    <citation type="submission" date="2019-06" db="EMBL/GenBank/DDBJ databases">
        <title>Sequencing the genomes of 1000 actinobacteria strains.</title>
        <authorList>
            <person name="Klenk H.-P."/>
        </authorList>
    </citation>
    <scope>NUCLEOTIDE SEQUENCE [LARGE SCALE GENOMIC DNA]</scope>
    <source>
        <strain evidence="9 10">DSM 44826</strain>
    </source>
</reference>
<feature type="transmembrane region" description="Helical" evidence="7">
    <location>
        <begin position="276"/>
        <end position="297"/>
    </location>
</feature>
<keyword evidence="5 7" id="KW-0472">Membrane</keyword>
<dbReference type="InterPro" id="IPR020846">
    <property type="entry name" value="MFS_dom"/>
</dbReference>
<feature type="compositionally biased region" description="Polar residues" evidence="6">
    <location>
        <begin position="1"/>
        <end position="13"/>
    </location>
</feature>
<evidence type="ECO:0000256" key="1">
    <source>
        <dbReference type="ARBA" id="ARBA00004651"/>
    </source>
</evidence>
<accession>A0A561UCI9</accession>
<dbReference type="InterPro" id="IPR011701">
    <property type="entry name" value="MFS"/>
</dbReference>
<organism evidence="9 10">
    <name type="scientific">Kitasatospora viridis</name>
    <dbReference type="NCBI Taxonomy" id="281105"/>
    <lineage>
        <taxon>Bacteria</taxon>
        <taxon>Bacillati</taxon>
        <taxon>Actinomycetota</taxon>
        <taxon>Actinomycetes</taxon>
        <taxon>Kitasatosporales</taxon>
        <taxon>Streptomycetaceae</taxon>
        <taxon>Kitasatospora</taxon>
    </lineage>
</organism>
<feature type="transmembrane region" description="Helical" evidence="7">
    <location>
        <begin position="64"/>
        <end position="88"/>
    </location>
</feature>
<dbReference type="AlphaFoldDB" id="A0A561UCI9"/>
<feature type="transmembrane region" description="Helical" evidence="7">
    <location>
        <begin position="368"/>
        <end position="391"/>
    </location>
</feature>
<keyword evidence="4 7" id="KW-1133">Transmembrane helix</keyword>
<dbReference type="Proteomes" id="UP000317940">
    <property type="component" value="Unassembled WGS sequence"/>
</dbReference>
<dbReference type="SUPFAM" id="SSF103473">
    <property type="entry name" value="MFS general substrate transporter"/>
    <property type="match status" value="1"/>
</dbReference>
<evidence type="ECO:0000313" key="10">
    <source>
        <dbReference type="Proteomes" id="UP000317940"/>
    </source>
</evidence>
<dbReference type="Gene3D" id="1.20.1250.20">
    <property type="entry name" value="MFS general substrate transporter like domains"/>
    <property type="match status" value="1"/>
</dbReference>
<protein>
    <submittedName>
        <fullName evidence="9">MFS-type transporter involved in bile tolerance (Atg22 family)</fullName>
    </submittedName>
</protein>
<dbReference type="GO" id="GO:0022857">
    <property type="term" value="F:transmembrane transporter activity"/>
    <property type="evidence" value="ECO:0007669"/>
    <property type="project" value="InterPro"/>
</dbReference>
<feature type="transmembrane region" description="Helical" evidence="7">
    <location>
        <begin position="329"/>
        <end position="348"/>
    </location>
</feature>
<comment type="caution">
    <text evidence="9">The sequence shown here is derived from an EMBL/GenBank/DDBJ whole genome shotgun (WGS) entry which is preliminary data.</text>
</comment>
<dbReference type="PANTHER" id="PTHR23513">
    <property type="entry name" value="INTEGRAL MEMBRANE EFFLUX PROTEIN-RELATED"/>
    <property type="match status" value="1"/>
</dbReference>
<evidence type="ECO:0000256" key="2">
    <source>
        <dbReference type="ARBA" id="ARBA00022475"/>
    </source>
</evidence>
<feature type="transmembrane region" description="Helical" evidence="7">
    <location>
        <begin position="397"/>
        <end position="416"/>
    </location>
</feature>
<evidence type="ECO:0000313" key="9">
    <source>
        <dbReference type="EMBL" id="TWF97084.1"/>
    </source>
</evidence>
<dbReference type="EMBL" id="VIWT01000001">
    <property type="protein sequence ID" value="TWF97084.1"/>
    <property type="molecule type" value="Genomic_DNA"/>
</dbReference>
<dbReference type="InterPro" id="IPR036259">
    <property type="entry name" value="MFS_trans_sf"/>
</dbReference>
<evidence type="ECO:0000256" key="3">
    <source>
        <dbReference type="ARBA" id="ARBA00022692"/>
    </source>
</evidence>
<name>A0A561UCI9_9ACTN</name>
<feature type="domain" description="Major facilitator superfamily (MFS) profile" evidence="8">
    <location>
        <begin position="31"/>
        <end position="426"/>
    </location>
</feature>